<keyword evidence="7" id="KW-0539">Nucleus</keyword>
<evidence type="ECO:0000313" key="12">
    <source>
        <dbReference type="RefSeq" id="XP_014668056.1"/>
    </source>
</evidence>
<dbReference type="SMART" id="SM00355">
    <property type="entry name" value="ZnF_C2H2"/>
    <property type="match status" value="6"/>
</dbReference>
<keyword evidence="3" id="KW-0677">Repeat</keyword>
<organism evidence="11 12">
    <name type="scientific">Priapulus caudatus</name>
    <name type="common">Priapulid worm</name>
    <dbReference type="NCBI Taxonomy" id="37621"/>
    <lineage>
        <taxon>Eukaryota</taxon>
        <taxon>Metazoa</taxon>
        <taxon>Ecdysozoa</taxon>
        <taxon>Scalidophora</taxon>
        <taxon>Priapulida</taxon>
        <taxon>Priapulimorpha</taxon>
        <taxon>Priapulimorphida</taxon>
        <taxon>Priapulidae</taxon>
        <taxon>Priapulus</taxon>
    </lineage>
</organism>
<comment type="subcellular location">
    <subcellularLocation>
        <location evidence="1">Nucleus</location>
    </subcellularLocation>
</comment>
<dbReference type="Gene3D" id="3.30.160.60">
    <property type="entry name" value="Classic Zinc Finger"/>
    <property type="match status" value="3"/>
</dbReference>
<keyword evidence="5" id="KW-0805">Transcription regulation</keyword>
<keyword evidence="11" id="KW-1185">Reference proteome</keyword>
<dbReference type="Proteomes" id="UP000695022">
    <property type="component" value="Unplaced"/>
</dbReference>
<evidence type="ECO:0000259" key="10">
    <source>
        <dbReference type="PROSITE" id="PS50157"/>
    </source>
</evidence>
<dbReference type="InterPro" id="IPR013087">
    <property type="entry name" value="Znf_C2H2_type"/>
</dbReference>
<feature type="domain" description="C2H2-type" evidence="10">
    <location>
        <begin position="485"/>
        <end position="512"/>
    </location>
</feature>
<evidence type="ECO:0000256" key="3">
    <source>
        <dbReference type="ARBA" id="ARBA00022737"/>
    </source>
</evidence>
<evidence type="ECO:0000313" key="11">
    <source>
        <dbReference type="Proteomes" id="UP000695022"/>
    </source>
</evidence>
<evidence type="ECO:0000256" key="2">
    <source>
        <dbReference type="ARBA" id="ARBA00022723"/>
    </source>
</evidence>
<evidence type="ECO:0000256" key="7">
    <source>
        <dbReference type="ARBA" id="ARBA00023242"/>
    </source>
</evidence>
<name>A0ABM1E785_PRICU</name>
<evidence type="ECO:0000256" key="5">
    <source>
        <dbReference type="ARBA" id="ARBA00023015"/>
    </source>
</evidence>
<dbReference type="SUPFAM" id="SSF57667">
    <property type="entry name" value="beta-beta-alpha zinc fingers"/>
    <property type="match status" value="3"/>
</dbReference>
<keyword evidence="4" id="KW-0862">Zinc</keyword>
<dbReference type="RefSeq" id="XP_014668056.1">
    <property type="nucleotide sequence ID" value="XM_014812570.1"/>
</dbReference>
<evidence type="ECO:0000256" key="1">
    <source>
        <dbReference type="ARBA" id="ARBA00004123"/>
    </source>
</evidence>
<feature type="domain" description="C2H2-type" evidence="10">
    <location>
        <begin position="407"/>
        <end position="430"/>
    </location>
</feature>
<dbReference type="Pfam" id="PF00096">
    <property type="entry name" value="zf-C2H2"/>
    <property type="match status" value="3"/>
</dbReference>
<keyword evidence="6" id="KW-0804">Transcription</keyword>
<evidence type="ECO:0000256" key="9">
    <source>
        <dbReference type="SAM" id="MobiDB-lite"/>
    </source>
</evidence>
<sequence>MTLRSMDSSTTGGRSPAAAAASQLYYICTACSKCLETEALFLRHSRRVHCKVLHVSKVEGPGEDDSHAVGDWQVALPTAATSRCIQQVTRLPGGGQQSRFREIAASTAAARKQSSRGEVKGAPVSPPACRFLGGATEEDAAVDNDRVAVVQHGAWVNAVPAGGEGSGSRATRSLDEQAIHSTSLEAHGGGGAGEAHPGGAADFVHPSVAQNIQDILDWSTQTDEVDRKCNQQGVLRSDESDGAAGPLSSSADTYLDRIDGGASECGADPMEGCDDADIKEVFSDKANPEVVHQVQRLFMSADDGPREQSLVPLQHPSPLSHAQPPLRAQSCGGGGLRAGGMVGEGPYKCSICQSTYKSHLHLKIHLGKAHKGVACLRPYKCGLCNATFSRRTCLKTHQRVHTGERPFPCRFCSSTFATASSLAYHTKIHTFSLFTVVRLSYVPQVLQFDVRDSPLCTRWCFFRSELCRKHALHMSHLRENSEKPYKCHLCHKAFTQSSSLSGHLQFHGTTQAMQCPTCGLSFNTFYELRKHMRYYHKKQQQGAPAGAAGPANPSLSLYAGGNA</sequence>
<evidence type="ECO:0000256" key="6">
    <source>
        <dbReference type="ARBA" id="ARBA00023163"/>
    </source>
</evidence>
<keyword evidence="8" id="KW-0863">Zinc-finger</keyword>
<feature type="region of interest" description="Disordered" evidence="9">
    <location>
        <begin position="223"/>
        <end position="254"/>
    </location>
</feature>
<dbReference type="PANTHER" id="PTHR24399">
    <property type="entry name" value="ZINC FINGER AND BTB DOMAIN-CONTAINING"/>
    <property type="match status" value="1"/>
</dbReference>
<dbReference type="PROSITE" id="PS00028">
    <property type="entry name" value="ZINC_FINGER_C2H2_1"/>
    <property type="match status" value="5"/>
</dbReference>
<dbReference type="GeneID" id="106809482"/>
<dbReference type="PROSITE" id="PS50157">
    <property type="entry name" value="ZINC_FINGER_C2H2_2"/>
    <property type="match status" value="6"/>
</dbReference>
<proteinExistence type="predicted"/>
<gene>
    <name evidence="12" type="primary">LOC106809482</name>
</gene>
<feature type="domain" description="C2H2-type" evidence="10">
    <location>
        <begin position="347"/>
        <end position="372"/>
    </location>
</feature>
<keyword evidence="2" id="KW-0479">Metal-binding</keyword>
<feature type="domain" description="C2H2-type" evidence="10">
    <location>
        <begin position="379"/>
        <end position="406"/>
    </location>
</feature>
<reference evidence="12" key="1">
    <citation type="submission" date="2025-08" db="UniProtKB">
        <authorList>
            <consortium name="RefSeq"/>
        </authorList>
    </citation>
    <scope>IDENTIFICATION</scope>
</reference>
<feature type="domain" description="C2H2-type" evidence="10">
    <location>
        <begin position="26"/>
        <end position="49"/>
    </location>
</feature>
<dbReference type="InterPro" id="IPR036236">
    <property type="entry name" value="Znf_C2H2_sf"/>
</dbReference>
<evidence type="ECO:0000256" key="4">
    <source>
        <dbReference type="ARBA" id="ARBA00022833"/>
    </source>
</evidence>
<accession>A0ABM1E785</accession>
<protein>
    <submittedName>
        <fullName evidence="12">Zinc finger protein 616-like</fullName>
    </submittedName>
</protein>
<evidence type="ECO:0000256" key="8">
    <source>
        <dbReference type="PROSITE-ProRule" id="PRU00042"/>
    </source>
</evidence>
<feature type="domain" description="C2H2-type" evidence="10">
    <location>
        <begin position="513"/>
        <end position="541"/>
    </location>
</feature>
<dbReference type="PANTHER" id="PTHR24399:SF70">
    <property type="entry name" value="C2H2-TYPE DOMAIN-CONTAINING PROTEIN"/>
    <property type="match status" value="1"/>
</dbReference>